<accession>A0A164NCS9</accession>
<sequence>MFRSTIFTNEKGLTDAEIGKTLKYKDQINKTFNGDTVSFE</sequence>
<comment type="caution">
    <text evidence="1">The sequence shown here is derived from an EMBL/GenBank/DDBJ whole genome shotgun (WGS) entry which is preliminary data.</text>
</comment>
<gene>
    <name evidence="1" type="ORF">B4088_3341</name>
</gene>
<dbReference type="PATRIC" id="fig|1396.535.peg.3987"/>
<name>A0A164NCS9_BACCE</name>
<dbReference type="EMBL" id="LJKE01000056">
    <property type="protein sequence ID" value="KZD63356.1"/>
    <property type="molecule type" value="Genomic_DNA"/>
</dbReference>
<organism evidence="1 2">
    <name type="scientific">Bacillus cereus</name>
    <dbReference type="NCBI Taxonomy" id="1396"/>
    <lineage>
        <taxon>Bacteria</taxon>
        <taxon>Bacillati</taxon>
        <taxon>Bacillota</taxon>
        <taxon>Bacilli</taxon>
        <taxon>Bacillales</taxon>
        <taxon>Bacillaceae</taxon>
        <taxon>Bacillus</taxon>
        <taxon>Bacillus cereus group</taxon>
    </lineage>
</organism>
<protein>
    <submittedName>
        <fullName evidence="1">Uncharacterized protein</fullName>
    </submittedName>
</protein>
<evidence type="ECO:0000313" key="1">
    <source>
        <dbReference type="EMBL" id="KZD63356.1"/>
    </source>
</evidence>
<dbReference type="AlphaFoldDB" id="A0A164NCS9"/>
<dbReference type="Proteomes" id="UP000076482">
    <property type="component" value="Unassembled WGS sequence"/>
</dbReference>
<proteinExistence type="predicted"/>
<reference evidence="1 2" key="1">
    <citation type="submission" date="2015-09" db="EMBL/GenBank/DDBJ databases">
        <title>Bacillus cereus food isolates.</title>
        <authorList>
            <person name="Boekhorst J."/>
        </authorList>
    </citation>
    <scope>NUCLEOTIDE SEQUENCE [LARGE SCALE GENOMIC DNA]</scope>
    <source>
        <strain evidence="1 2">B4088</strain>
    </source>
</reference>
<evidence type="ECO:0000313" key="2">
    <source>
        <dbReference type="Proteomes" id="UP000076482"/>
    </source>
</evidence>